<gene>
    <name evidence="3" type="ORF">K452DRAFT_340986</name>
</gene>
<dbReference type="CDD" id="cd11051">
    <property type="entry name" value="CYP59-like"/>
    <property type="match status" value="1"/>
</dbReference>
<dbReference type="InterPro" id="IPR050121">
    <property type="entry name" value="Cytochrome_P450_monoxygenase"/>
</dbReference>
<dbReference type="InterPro" id="IPR001128">
    <property type="entry name" value="Cyt_P450"/>
</dbReference>
<dbReference type="AlphaFoldDB" id="A0A6A6BUK3"/>
<protein>
    <recommendedName>
        <fullName evidence="5">Cytochrome P450 52A11</fullName>
    </recommendedName>
</protein>
<dbReference type="EMBL" id="ML995476">
    <property type="protein sequence ID" value="KAF2146341.1"/>
    <property type="molecule type" value="Genomic_DNA"/>
</dbReference>
<dbReference type="GeneID" id="54302859"/>
<dbReference type="GO" id="GO:0020037">
    <property type="term" value="F:heme binding"/>
    <property type="evidence" value="ECO:0007669"/>
    <property type="project" value="InterPro"/>
</dbReference>
<dbReference type="InterPro" id="IPR036396">
    <property type="entry name" value="Cyt_P450_sf"/>
</dbReference>
<dbReference type="SUPFAM" id="SSF48264">
    <property type="entry name" value="Cytochrome P450"/>
    <property type="match status" value="1"/>
</dbReference>
<organism evidence="3 4">
    <name type="scientific">Aplosporella prunicola CBS 121167</name>
    <dbReference type="NCBI Taxonomy" id="1176127"/>
    <lineage>
        <taxon>Eukaryota</taxon>
        <taxon>Fungi</taxon>
        <taxon>Dikarya</taxon>
        <taxon>Ascomycota</taxon>
        <taxon>Pezizomycotina</taxon>
        <taxon>Dothideomycetes</taxon>
        <taxon>Dothideomycetes incertae sedis</taxon>
        <taxon>Botryosphaeriales</taxon>
        <taxon>Aplosporellaceae</taxon>
        <taxon>Aplosporella</taxon>
    </lineage>
</organism>
<dbReference type="Gene3D" id="1.10.630.10">
    <property type="entry name" value="Cytochrome P450"/>
    <property type="match status" value="1"/>
</dbReference>
<evidence type="ECO:0000256" key="2">
    <source>
        <dbReference type="SAM" id="MobiDB-lite"/>
    </source>
</evidence>
<dbReference type="PRINTS" id="PR00463">
    <property type="entry name" value="EP450I"/>
</dbReference>
<dbReference type="GO" id="GO:0016705">
    <property type="term" value="F:oxidoreductase activity, acting on paired donors, with incorporation or reduction of molecular oxygen"/>
    <property type="evidence" value="ECO:0007669"/>
    <property type="project" value="InterPro"/>
</dbReference>
<proteinExistence type="predicted"/>
<keyword evidence="1" id="KW-0408">Iron</keyword>
<evidence type="ECO:0000256" key="1">
    <source>
        <dbReference type="PIRSR" id="PIRSR602401-1"/>
    </source>
</evidence>
<feature type="region of interest" description="Disordered" evidence="2">
    <location>
        <begin position="448"/>
        <end position="469"/>
    </location>
</feature>
<evidence type="ECO:0000313" key="3">
    <source>
        <dbReference type="EMBL" id="KAF2146341.1"/>
    </source>
</evidence>
<dbReference type="PRINTS" id="PR00385">
    <property type="entry name" value="P450"/>
</dbReference>
<evidence type="ECO:0000313" key="4">
    <source>
        <dbReference type="Proteomes" id="UP000799438"/>
    </source>
</evidence>
<feature type="binding site" description="axial binding residue" evidence="1">
    <location>
        <position position="480"/>
    </location>
    <ligand>
        <name>heme</name>
        <dbReference type="ChEBI" id="CHEBI:30413"/>
    </ligand>
    <ligandPart>
        <name>Fe</name>
        <dbReference type="ChEBI" id="CHEBI:18248"/>
    </ligandPart>
</feature>
<keyword evidence="4" id="KW-1185">Reference proteome</keyword>
<dbReference type="PANTHER" id="PTHR24305">
    <property type="entry name" value="CYTOCHROME P450"/>
    <property type="match status" value="1"/>
</dbReference>
<dbReference type="OrthoDB" id="10029320at2759"/>
<dbReference type="GO" id="GO:0005506">
    <property type="term" value="F:iron ion binding"/>
    <property type="evidence" value="ECO:0007669"/>
    <property type="project" value="InterPro"/>
</dbReference>
<keyword evidence="1" id="KW-0479">Metal-binding</keyword>
<name>A0A6A6BUK3_9PEZI</name>
<sequence>MPGAIATLLLAALPLLAGYLYVELRRIRYRQFADIPSPPTSLLWGHGKAIADAYAKGDIRRHSDYVFHEIAKTLGVPPMVMFDLRPFYWAICVITSHEVAEQVSRPSKLHPYSTPKSPTMRQLDPLIGEHALIHRQGEEWKSLRKRYNAGFAPQHLMTLLPQIMDKTKQFVARLDNLARKGEEFGLDGLCIDLTFDIIGAVTMDVDLDAQRPREEQSEIVRYYRDLTTSYTADGNEMGFTFNLKTLWQRRKLARLADQAIKDAVRQKFQEIQESEETQKTRSVLALSLRDVKELTPHVLQVTADQIKSFLFAGHDTTSIMLQWTFYELSRSPKVMAKLRAELYSVFGPATDYESMAEILVSRGEWAINQLTYTSAIIKEILRLYPPAGSARRVPYGDGFFVTLPDGKEVCLDGVVLYNCQYMIHRDPAIYGETKDDFVPERWLDDLNTSADDDVPEKHGSGEGKVPASAWRPFERGPRNCIGQELANLEARVIIATAVHRYDFVKVGTGELRRDEDGKLVVNAKGQYEVEHELFNTRQVTAKPVDGMRMRVGFHQDQS</sequence>
<reference evidence="3" key="1">
    <citation type="journal article" date="2020" name="Stud. Mycol.">
        <title>101 Dothideomycetes genomes: a test case for predicting lifestyles and emergence of pathogens.</title>
        <authorList>
            <person name="Haridas S."/>
            <person name="Albert R."/>
            <person name="Binder M."/>
            <person name="Bloem J."/>
            <person name="Labutti K."/>
            <person name="Salamov A."/>
            <person name="Andreopoulos B."/>
            <person name="Baker S."/>
            <person name="Barry K."/>
            <person name="Bills G."/>
            <person name="Bluhm B."/>
            <person name="Cannon C."/>
            <person name="Castanera R."/>
            <person name="Culley D."/>
            <person name="Daum C."/>
            <person name="Ezra D."/>
            <person name="Gonzalez J."/>
            <person name="Henrissat B."/>
            <person name="Kuo A."/>
            <person name="Liang C."/>
            <person name="Lipzen A."/>
            <person name="Lutzoni F."/>
            <person name="Magnuson J."/>
            <person name="Mondo S."/>
            <person name="Nolan M."/>
            <person name="Ohm R."/>
            <person name="Pangilinan J."/>
            <person name="Park H.-J."/>
            <person name="Ramirez L."/>
            <person name="Alfaro M."/>
            <person name="Sun H."/>
            <person name="Tritt A."/>
            <person name="Yoshinaga Y."/>
            <person name="Zwiers L.-H."/>
            <person name="Turgeon B."/>
            <person name="Goodwin S."/>
            <person name="Spatafora J."/>
            <person name="Crous P."/>
            <person name="Grigoriev I."/>
        </authorList>
    </citation>
    <scope>NUCLEOTIDE SEQUENCE</scope>
    <source>
        <strain evidence="3">CBS 121167</strain>
    </source>
</reference>
<dbReference type="GO" id="GO:0004497">
    <property type="term" value="F:monooxygenase activity"/>
    <property type="evidence" value="ECO:0007669"/>
    <property type="project" value="InterPro"/>
</dbReference>
<keyword evidence="1" id="KW-0349">Heme</keyword>
<dbReference type="Pfam" id="PF00067">
    <property type="entry name" value="p450"/>
    <property type="match status" value="1"/>
</dbReference>
<evidence type="ECO:0008006" key="5">
    <source>
        <dbReference type="Google" id="ProtNLM"/>
    </source>
</evidence>
<accession>A0A6A6BUK3</accession>
<dbReference type="Proteomes" id="UP000799438">
    <property type="component" value="Unassembled WGS sequence"/>
</dbReference>
<comment type="cofactor">
    <cofactor evidence="1">
        <name>heme</name>
        <dbReference type="ChEBI" id="CHEBI:30413"/>
    </cofactor>
</comment>
<dbReference type="PANTHER" id="PTHR24305:SF222">
    <property type="entry name" value="CYTOCHROME P450 MONOOXYGENASE STCS"/>
    <property type="match status" value="1"/>
</dbReference>
<dbReference type="RefSeq" id="XP_033402050.1">
    <property type="nucleotide sequence ID" value="XM_033545353.1"/>
</dbReference>
<dbReference type="InterPro" id="IPR002401">
    <property type="entry name" value="Cyt_P450_E_grp-I"/>
</dbReference>